<evidence type="ECO:0000313" key="1">
    <source>
        <dbReference type="EMBL" id="PUU81413.1"/>
    </source>
</evidence>
<reference evidence="1 2" key="1">
    <citation type="submission" date="2017-04" db="EMBL/GenBank/DDBJ databases">
        <title>Draft genome sequence of Tuber borchii Vittad., a whitish edible truffle.</title>
        <authorList>
            <consortium name="DOE Joint Genome Institute"/>
            <person name="Murat C."/>
            <person name="Kuo A."/>
            <person name="Barry K.W."/>
            <person name="Clum A."/>
            <person name="Dockter R.B."/>
            <person name="Fauchery L."/>
            <person name="Iotti M."/>
            <person name="Kohler A."/>
            <person name="Labutti K."/>
            <person name="Lindquist E.A."/>
            <person name="Lipzen A."/>
            <person name="Ohm R.A."/>
            <person name="Wang M."/>
            <person name="Grigoriev I.V."/>
            <person name="Zambonelli A."/>
            <person name="Martin F.M."/>
        </authorList>
    </citation>
    <scope>NUCLEOTIDE SEQUENCE [LARGE SCALE GENOMIC DNA]</scope>
    <source>
        <strain evidence="1 2">Tbo3840</strain>
    </source>
</reference>
<keyword evidence="2" id="KW-1185">Reference proteome</keyword>
<protein>
    <submittedName>
        <fullName evidence="1">Uncharacterized protein</fullName>
    </submittedName>
</protein>
<dbReference type="PROSITE" id="PS51257">
    <property type="entry name" value="PROKAR_LIPOPROTEIN"/>
    <property type="match status" value="1"/>
</dbReference>
<accession>A0A2T7A110</accession>
<comment type="caution">
    <text evidence="1">The sequence shown here is derived from an EMBL/GenBank/DDBJ whole genome shotgun (WGS) entry which is preliminary data.</text>
</comment>
<gene>
    <name evidence="1" type="ORF">B9Z19DRAFT_1077184</name>
</gene>
<organism evidence="1 2">
    <name type="scientific">Tuber borchii</name>
    <name type="common">White truffle</name>
    <dbReference type="NCBI Taxonomy" id="42251"/>
    <lineage>
        <taxon>Eukaryota</taxon>
        <taxon>Fungi</taxon>
        <taxon>Dikarya</taxon>
        <taxon>Ascomycota</taxon>
        <taxon>Pezizomycotina</taxon>
        <taxon>Pezizomycetes</taxon>
        <taxon>Pezizales</taxon>
        <taxon>Tuberaceae</taxon>
        <taxon>Tuber</taxon>
    </lineage>
</organism>
<sequence length="80" mass="9539">MSDKNYFFYSLIMLSCPLLLSREVSPFYPLILKAFSHRQYISPRQPHLFKYDNLLSRFASLANTKDVRYSTIHTRTYLGR</sequence>
<name>A0A2T7A110_TUBBO</name>
<evidence type="ECO:0000313" key="2">
    <source>
        <dbReference type="Proteomes" id="UP000244722"/>
    </source>
</evidence>
<dbReference type="AlphaFoldDB" id="A0A2T7A110"/>
<dbReference type="EMBL" id="NESQ01000045">
    <property type="protein sequence ID" value="PUU81413.1"/>
    <property type="molecule type" value="Genomic_DNA"/>
</dbReference>
<dbReference type="Proteomes" id="UP000244722">
    <property type="component" value="Unassembled WGS sequence"/>
</dbReference>
<proteinExistence type="predicted"/>